<keyword evidence="8 9" id="KW-0012">Acyltransferase</keyword>
<evidence type="ECO:0000256" key="2">
    <source>
        <dbReference type="ARBA" id="ARBA00010065"/>
    </source>
</evidence>
<dbReference type="EMBL" id="JADFUA010000001">
    <property type="protein sequence ID" value="MBE9608412.1"/>
    <property type="molecule type" value="Genomic_DNA"/>
</dbReference>
<organism evidence="11 12">
    <name type="scientific">Chitinilyticum piscinae</name>
    <dbReference type="NCBI Taxonomy" id="2866724"/>
    <lineage>
        <taxon>Bacteria</taxon>
        <taxon>Pseudomonadati</taxon>
        <taxon>Pseudomonadota</taxon>
        <taxon>Betaproteobacteria</taxon>
        <taxon>Neisseriales</taxon>
        <taxon>Chitinibacteraceae</taxon>
        <taxon>Chitinilyticum</taxon>
    </lineage>
</organism>
<dbReference type="PANTHER" id="PTHR38686">
    <property type="entry name" value="APOLIPOPROTEIN N-ACYLTRANSFERASE"/>
    <property type="match status" value="1"/>
</dbReference>
<comment type="pathway">
    <text evidence="9">Protein modification; lipoprotein biosynthesis (N-acyl transfer).</text>
</comment>
<sequence length="492" mass="53867">MARPLLQAVLLFLVGALGVFALAPLQLFPLAWLALAALFAAWRQHPGCWRAALQGFAWGLGYFLASIHWVYISLHTYGGMPAWLALLCTGLFAAYLALFPALAGWLSTSLLARRPGAASLLLGMPALFVLADVLRGWLFTGFPWAAIGYSQLPVLGGWLPILGSHGLTLLLALAVAVTLWRWRAGALLAGALLLAGLGLQQLRFTQPVGGPVSVSLLQGNIPQDIKWVRENYVQSLRVYHEQLGRAQGQLIVLPETAFPAFLEQTPPEYLDELRRMARSKQTQVLFGIAISGSQPGEYYNGVVRLDQPQLTPYRKSHLVPFGEYVPMPALFGWMYRFMSIPLDGFTAGLDPQAPFALAGGSVAANVCYEDIFGHEFRVNAANATLLANVSNLAWFDGSWAAEQQLQMAQARVLENGRELVRATNTGATAVIGIDGRIRDRLPLQTRGVLESRVWHYTGATPYQRWGDAAIWGLLAVFIGVSCFGFRKTKHED</sequence>
<feature type="transmembrane region" description="Helical" evidence="9">
    <location>
        <begin position="51"/>
        <end position="71"/>
    </location>
</feature>
<comment type="subcellular location">
    <subcellularLocation>
        <location evidence="1 9">Cell membrane</location>
        <topology evidence="1 9">Multi-pass membrane protein</topology>
    </subcellularLocation>
</comment>
<dbReference type="SUPFAM" id="SSF56317">
    <property type="entry name" value="Carbon-nitrogen hydrolase"/>
    <property type="match status" value="1"/>
</dbReference>
<keyword evidence="5 9" id="KW-0812">Transmembrane</keyword>
<dbReference type="GO" id="GO:0016410">
    <property type="term" value="F:N-acyltransferase activity"/>
    <property type="evidence" value="ECO:0007669"/>
    <property type="project" value="UniProtKB-UniRule"/>
</dbReference>
<reference evidence="11 12" key="1">
    <citation type="submission" date="2020-10" db="EMBL/GenBank/DDBJ databases">
        <title>The genome sequence of Chitinilyticum litopenaei 4Y14.</title>
        <authorList>
            <person name="Liu Y."/>
        </authorList>
    </citation>
    <scope>NUCLEOTIDE SEQUENCE [LARGE SCALE GENOMIC DNA]</scope>
    <source>
        <strain evidence="11 12">4Y14</strain>
    </source>
</reference>
<evidence type="ECO:0000256" key="4">
    <source>
        <dbReference type="ARBA" id="ARBA00022679"/>
    </source>
</evidence>
<evidence type="ECO:0000259" key="10">
    <source>
        <dbReference type="PROSITE" id="PS50263"/>
    </source>
</evidence>
<keyword evidence="4 9" id="KW-0808">Transferase</keyword>
<keyword evidence="7 9" id="KW-0472">Membrane</keyword>
<feature type="transmembrane region" description="Helical" evidence="9">
    <location>
        <begin position="158"/>
        <end position="177"/>
    </location>
</feature>
<keyword evidence="6 9" id="KW-1133">Transmembrane helix</keyword>
<evidence type="ECO:0000256" key="6">
    <source>
        <dbReference type="ARBA" id="ARBA00022989"/>
    </source>
</evidence>
<feature type="transmembrane region" description="Helical" evidence="9">
    <location>
        <begin position="83"/>
        <end position="106"/>
    </location>
</feature>
<evidence type="ECO:0000256" key="9">
    <source>
        <dbReference type="HAMAP-Rule" id="MF_01148"/>
    </source>
</evidence>
<accession>A0A8J7FJ44</accession>
<evidence type="ECO:0000256" key="3">
    <source>
        <dbReference type="ARBA" id="ARBA00022475"/>
    </source>
</evidence>
<dbReference type="PROSITE" id="PS50263">
    <property type="entry name" value="CN_HYDROLASE"/>
    <property type="match status" value="1"/>
</dbReference>
<dbReference type="InterPro" id="IPR003010">
    <property type="entry name" value="C-N_Hydrolase"/>
</dbReference>
<dbReference type="Pfam" id="PF20154">
    <property type="entry name" value="LNT_N"/>
    <property type="match status" value="1"/>
</dbReference>
<feature type="domain" description="CN hydrolase" evidence="10">
    <location>
        <begin position="217"/>
        <end position="455"/>
    </location>
</feature>
<dbReference type="NCBIfam" id="TIGR00546">
    <property type="entry name" value="lnt"/>
    <property type="match status" value="1"/>
</dbReference>
<feature type="transmembrane region" description="Helical" evidence="9">
    <location>
        <begin position="468"/>
        <end position="485"/>
    </location>
</feature>
<dbReference type="Proteomes" id="UP000604481">
    <property type="component" value="Unassembled WGS sequence"/>
</dbReference>
<dbReference type="InterPro" id="IPR045378">
    <property type="entry name" value="LNT_N"/>
</dbReference>
<feature type="transmembrane region" description="Helical" evidence="9">
    <location>
        <begin position="118"/>
        <end position="138"/>
    </location>
</feature>
<comment type="function">
    <text evidence="9">Catalyzes the phospholipid dependent N-acylation of the N-terminal cysteine of apolipoprotein, the last step in lipoprotein maturation.</text>
</comment>
<evidence type="ECO:0000256" key="1">
    <source>
        <dbReference type="ARBA" id="ARBA00004651"/>
    </source>
</evidence>
<dbReference type="EC" id="2.3.1.269" evidence="9"/>
<evidence type="ECO:0000313" key="12">
    <source>
        <dbReference type="Proteomes" id="UP000604481"/>
    </source>
</evidence>
<feature type="transmembrane region" description="Helical" evidence="9">
    <location>
        <begin position="6"/>
        <end position="39"/>
    </location>
</feature>
<keyword evidence="3 9" id="KW-1003">Cell membrane</keyword>
<dbReference type="HAMAP" id="MF_01148">
    <property type="entry name" value="Lnt"/>
    <property type="match status" value="1"/>
</dbReference>
<comment type="catalytic activity">
    <reaction evidence="9">
        <text>N-terminal S-1,2-diacyl-sn-glyceryl-L-cysteinyl-[lipoprotein] + a glycerophospholipid = N-acyl-S-1,2-diacyl-sn-glyceryl-L-cysteinyl-[lipoprotein] + a 2-acyl-sn-glycero-3-phospholipid + H(+)</text>
        <dbReference type="Rhea" id="RHEA:48228"/>
        <dbReference type="Rhea" id="RHEA-COMP:14681"/>
        <dbReference type="Rhea" id="RHEA-COMP:14684"/>
        <dbReference type="ChEBI" id="CHEBI:15378"/>
        <dbReference type="ChEBI" id="CHEBI:136912"/>
        <dbReference type="ChEBI" id="CHEBI:140656"/>
        <dbReference type="ChEBI" id="CHEBI:140657"/>
        <dbReference type="ChEBI" id="CHEBI:140660"/>
        <dbReference type="EC" id="2.3.1.269"/>
    </reaction>
</comment>
<comment type="caution">
    <text evidence="11">The sequence shown here is derived from an EMBL/GenBank/DDBJ whole genome shotgun (WGS) entry which is preliminary data.</text>
</comment>
<protein>
    <recommendedName>
        <fullName evidence="9">Apolipoprotein N-acyltransferase</fullName>
        <shortName evidence="9">ALP N-acyltransferase</shortName>
        <ecNumber evidence="9">2.3.1.269</ecNumber>
    </recommendedName>
</protein>
<comment type="similarity">
    <text evidence="2 9">Belongs to the CN hydrolase family. Apolipoprotein N-acyltransferase subfamily.</text>
</comment>
<dbReference type="AlphaFoldDB" id="A0A8J7FJ44"/>
<proteinExistence type="inferred from homology"/>
<dbReference type="CDD" id="cd07571">
    <property type="entry name" value="ALP_N-acyl_transferase"/>
    <property type="match status" value="1"/>
</dbReference>
<dbReference type="RefSeq" id="WP_194114901.1">
    <property type="nucleotide sequence ID" value="NZ_JADFUA010000001.1"/>
</dbReference>
<evidence type="ECO:0000256" key="5">
    <source>
        <dbReference type="ARBA" id="ARBA00022692"/>
    </source>
</evidence>
<dbReference type="InterPro" id="IPR004563">
    <property type="entry name" value="Apolipo_AcylTrfase"/>
</dbReference>
<gene>
    <name evidence="9 11" type="primary">lnt</name>
    <name evidence="11" type="ORF">INR99_03535</name>
</gene>
<dbReference type="GO" id="GO:0005886">
    <property type="term" value="C:plasma membrane"/>
    <property type="evidence" value="ECO:0007669"/>
    <property type="project" value="UniProtKB-SubCell"/>
</dbReference>
<evidence type="ECO:0000313" key="11">
    <source>
        <dbReference type="EMBL" id="MBE9608412.1"/>
    </source>
</evidence>
<feature type="transmembrane region" description="Helical" evidence="9">
    <location>
        <begin position="184"/>
        <end position="202"/>
    </location>
</feature>
<evidence type="ECO:0000256" key="7">
    <source>
        <dbReference type="ARBA" id="ARBA00023136"/>
    </source>
</evidence>
<evidence type="ECO:0000256" key="8">
    <source>
        <dbReference type="ARBA" id="ARBA00023315"/>
    </source>
</evidence>
<dbReference type="UniPathway" id="UPA00666"/>
<dbReference type="Pfam" id="PF00795">
    <property type="entry name" value="CN_hydrolase"/>
    <property type="match status" value="1"/>
</dbReference>
<dbReference type="InterPro" id="IPR036526">
    <property type="entry name" value="C-N_Hydrolase_sf"/>
</dbReference>
<name>A0A8J7FJ44_9NEIS</name>
<dbReference type="PANTHER" id="PTHR38686:SF1">
    <property type="entry name" value="APOLIPOPROTEIN N-ACYLTRANSFERASE"/>
    <property type="match status" value="1"/>
</dbReference>
<dbReference type="GO" id="GO:0042158">
    <property type="term" value="P:lipoprotein biosynthetic process"/>
    <property type="evidence" value="ECO:0007669"/>
    <property type="project" value="UniProtKB-UniRule"/>
</dbReference>
<keyword evidence="12" id="KW-1185">Reference proteome</keyword>
<dbReference type="Gene3D" id="3.60.110.10">
    <property type="entry name" value="Carbon-nitrogen hydrolase"/>
    <property type="match status" value="1"/>
</dbReference>